<evidence type="ECO:0008006" key="3">
    <source>
        <dbReference type="Google" id="ProtNLM"/>
    </source>
</evidence>
<reference evidence="2" key="1">
    <citation type="submission" date="2017-08" db="EMBL/GenBank/DDBJ databases">
        <authorList>
            <person name="Huang Z."/>
        </authorList>
    </citation>
    <scope>NUCLEOTIDE SEQUENCE [LARGE SCALE GENOMIC DNA]</scope>
    <source>
        <strain evidence="2">SA5d-4</strain>
    </source>
</reference>
<proteinExistence type="predicted"/>
<dbReference type="Proteomes" id="UP000217083">
    <property type="component" value="Unassembled WGS sequence"/>
</dbReference>
<evidence type="ECO:0000313" key="2">
    <source>
        <dbReference type="Proteomes" id="UP000217083"/>
    </source>
</evidence>
<dbReference type="RefSeq" id="WP_094921058.1">
    <property type="nucleotide sequence ID" value="NZ_NPIA01000001.1"/>
</dbReference>
<dbReference type="AlphaFoldDB" id="A0A263BXM9"/>
<evidence type="ECO:0000313" key="1">
    <source>
        <dbReference type="EMBL" id="OZM58338.1"/>
    </source>
</evidence>
<reference evidence="1 2" key="2">
    <citation type="submission" date="2017-09" db="EMBL/GenBank/DDBJ databases">
        <title>Bacillus patelloidae sp. nov., isolated from the intestinal tract of a marine limpet.</title>
        <authorList>
            <person name="Liu R."/>
            <person name="Dong C."/>
            <person name="Shao Z."/>
        </authorList>
    </citation>
    <scope>NUCLEOTIDE SEQUENCE [LARGE SCALE GENOMIC DNA]</scope>
    <source>
        <strain evidence="1 2">SA5d-4</strain>
    </source>
</reference>
<gene>
    <name evidence="1" type="ORF">CIB95_01850</name>
</gene>
<name>A0A263BXM9_9BACI</name>
<accession>A0A263BXM9</accession>
<sequence length="68" mass="7286">MSKPICELIKTLNPGTKLSGIIAQGAQIQVSNVVSYNESTRLVTFINTSGNTVIADCEDIAAIEFDNQ</sequence>
<dbReference type="EMBL" id="NPIA01000001">
    <property type="protein sequence ID" value="OZM58338.1"/>
    <property type="molecule type" value="Genomic_DNA"/>
</dbReference>
<protein>
    <recommendedName>
        <fullName evidence="3">DUF2642 domain-containing protein</fullName>
    </recommendedName>
</protein>
<keyword evidence="2" id="KW-1185">Reference proteome</keyword>
<organism evidence="1 2">
    <name type="scientific">Lottiidibacillus patelloidae</name>
    <dbReference type="NCBI Taxonomy" id="2670334"/>
    <lineage>
        <taxon>Bacteria</taxon>
        <taxon>Bacillati</taxon>
        <taxon>Bacillota</taxon>
        <taxon>Bacilli</taxon>
        <taxon>Bacillales</taxon>
        <taxon>Bacillaceae</taxon>
        <taxon>Lottiidibacillus</taxon>
    </lineage>
</organism>
<comment type="caution">
    <text evidence="1">The sequence shown here is derived from an EMBL/GenBank/DDBJ whole genome shotgun (WGS) entry which is preliminary data.</text>
</comment>